<evidence type="ECO:0000256" key="1">
    <source>
        <dbReference type="SAM" id="MobiDB-lite"/>
    </source>
</evidence>
<feature type="region of interest" description="Disordered" evidence="1">
    <location>
        <begin position="227"/>
        <end position="260"/>
    </location>
</feature>
<dbReference type="HOGENOM" id="CLU_749011_0_0_1"/>
<dbReference type="VEuPathDB" id="FungiDB:KRP22_11681"/>
<dbReference type="EMBL" id="DS566048">
    <property type="status" value="NOT_ANNOTATED_CDS"/>
    <property type="molecule type" value="Genomic_DNA"/>
</dbReference>
<reference evidence="2" key="2">
    <citation type="submission" date="2015-06" db="UniProtKB">
        <authorList>
            <consortium name="EnsemblProtists"/>
        </authorList>
    </citation>
    <scope>IDENTIFICATION</scope>
    <source>
        <strain evidence="2">Pr102</strain>
    </source>
</reference>
<dbReference type="VEuPathDB" id="FungiDB:KRP23_11087"/>
<feature type="compositionally biased region" description="Low complexity" evidence="1">
    <location>
        <begin position="242"/>
        <end position="254"/>
    </location>
</feature>
<evidence type="ECO:0000313" key="3">
    <source>
        <dbReference type="Proteomes" id="UP000005238"/>
    </source>
</evidence>
<name>H3GU17_PHYRM</name>
<sequence length="370" mass="40319">MALSSAAKTLGATPTAVSQCGSERAEMMEPFGWLFFLPRGIEQGHRPQDSAAGAIASRVSHRALEVAKPESGTPVQTRHRAGAGAPLLEASVPRGTAPQLRGEKSLRAPLLEPLVPVAALDATRRGEPFAILPPTETPVSAPPAIDMVTSTTYSSGELLSSFSRHPTGLLQPMPHLAMQPSAPMPSDQTQKRSPLLCGYPSKKCWSWRVEKRNGELHKFCEYHRQKANTNQRRMEQRRKQGRSASPRAKSSSGSRRPHKVAADVKREIVLKVERIPKAMTHPKAVVVTPALNAGSPRGIDCFAVGMDDAAMFSWMDAELDIGIGMDAAVDYMMVDTPVIDMEPSDTPVDLFEEDLFFLEHFIDEISHSAV</sequence>
<reference evidence="3" key="1">
    <citation type="journal article" date="2006" name="Science">
        <title>Phytophthora genome sequences uncover evolutionary origins and mechanisms of pathogenesis.</title>
        <authorList>
            <person name="Tyler B.M."/>
            <person name="Tripathy S."/>
            <person name="Zhang X."/>
            <person name="Dehal P."/>
            <person name="Jiang R.H."/>
            <person name="Aerts A."/>
            <person name="Arredondo F.D."/>
            <person name="Baxter L."/>
            <person name="Bensasson D."/>
            <person name="Beynon J.L."/>
            <person name="Chapman J."/>
            <person name="Damasceno C.M."/>
            <person name="Dorrance A.E."/>
            <person name="Dou D."/>
            <person name="Dickerman A.W."/>
            <person name="Dubchak I.L."/>
            <person name="Garbelotto M."/>
            <person name="Gijzen M."/>
            <person name="Gordon S.G."/>
            <person name="Govers F."/>
            <person name="Grunwald N.J."/>
            <person name="Huang W."/>
            <person name="Ivors K.L."/>
            <person name="Jones R.W."/>
            <person name="Kamoun S."/>
            <person name="Krampis K."/>
            <person name="Lamour K.H."/>
            <person name="Lee M.K."/>
            <person name="McDonald W.H."/>
            <person name="Medina M."/>
            <person name="Meijer H.J."/>
            <person name="Nordberg E.K."/>
            <person name="Maclean D.J."/>
            <person name="Ospina-Giraldo M.D."/>
            <person name="Morris P.F."/>
            <person name="Phuntumart V."/>
            <person name="Putnam N.H."/>
            <person name="Rash S."/>
            <person name="Rose J.K."/>
            <person name="Sakihama Y."/>
            <person name="Salamov A.A."/>
            <person name="Savidor A."/>
            <person name="Scheuring C.F."/>
            <person name="Smith B.M."/>
            <person name="Sobral B.W."/>
            <person name="Terry A."/>
            <person name="Torto-Alalibo T.A."/>
            <person name="Win J."/>
            <person name="Xu Z."/>
            <person name="Zhang H."/>
            <person name="Grigoriev I.V."/>
            <person name="Rokhsar D.S."/>
            <person name="Boore J.L."/>
        </authorList>
    </citation>
    <scope>NUCLEOTIDE SEQUENCE [LARGE SCALE GENOMIC DNA]</scope>
    <source>
        <strain evidence="3">Pr102</strain>
    </source>
</reference>
<proteinExistence type="predicted"/>
<evidence type="ECO:0000313" key="2">
    <source>
        <dbReference type="EnsemblProtists" id="Phyra80686"/>
    </source>
</evidence>
<accession>H3GU17</accession>
<dbReference type="InParanoid" id="H3GU17"/>
<dbReference type="eggNOG" id="ENOG502SP4U">
    <property type="taxonomic scope" value="Eukaryota"/>
</dbReference>
<organism evidence="2 3">
    <name type="scientific">Phytophthora ramorum</name>
    <name type="common">Sudden oak death agent</name>
    <dbReference type="NCBI Taxonomy" id="164328"/>
    <lineage>
        <taxon>Eukaryota</taxon>
        <taxon>Sar</taxon>
        <taxon>Stramenopiles</taxon>
        <taxon>Oomycota</taxon>
        <taxon>Peronosporomycetes</taxon>
        <taxon>Peronosporales</taxon>
        <taxon>Peronosporaceae</taxon>
        <taxon>Phytophthora</taxon>
    </lineage>
</organism>
<keyword evidence="3" id="KW-1185">Reference proteome</keyword>
<dbReference type="AlphaFoldDB" id="H3GU17"/>
<dbReference type="EnsemblProtists" id="Phyra80686">
    <property type="protein sequence ID" value="Phyra80686"/>
    <property type="gene ID" value="Phyra80686"/>
</dbReference>
<dbReference type="Proteomes" id="UP000005238">
    <property type="component" value="Unassembled WGS sequence"/>
</dbReference>
<protein>
    <submittedName>
        <fullName evidence="2">Uncharacterized protein</fullName>
    </submittedName>
</protein>